<organism evidence="3 4">
    <name type="scientific">Streptomyces ruber</name>
    <dbReference type="NCBI Taxonomy" id="83378"/>
    <lineage>
        <taxon>Bacteria</taxon>
        <taxon>Bacillati</taxon>
        <taxon>Actinomycetota</taxon>
        <taxon>Actinomycetes</taxon>
        <taxon>Kitasatosporales</taxon>
        <taxon>Streptomycetaceae</taxon>
        <taxon>Streptomyces</taxon>
    </lineage>
</organism>
<reference evidence="3" key="1">
    <citation type="journal article" date="2014" name="Int. J. Syst. Evol. Microbiol.">
        <title>Complete genome sequence of Corynebacterium casei LMG S-19264T (=DSM 44701T), isolated from a smear-ripened cheese.</title>
        <authorList>
            <consortium name="US DOE Joint Genome Institute (JGI-PGF)"/>
            <person name="Walter F."/>
            <person name="Albersmeier A."/>
            <person name="Kalinowski J."/>
            <person name="Ruckert C."/>
        </authorList>
    </citation>
    <scope>NUCLEOTIDE SEQUENCE</scope>
    <source>
        <strain evidence="3">JCM 3131</strain>
    </source>
</reference>
<dbReference type="AlphaFoldDB" id="A0A918B8H0"/>
<dbReference type="Proteomes" id="UP000620156">
    <property type="component" value="Unassembled WGS sequence"/>
</dbReference>
<feature type="transmembrane region" description="Helical" evidence="2">
    <location>
        <begin position="38"/>
        <end position="59"/>
    </location>
</feature>
<gene>
    <name evidence="3" type="ORF">GCM10010145_01370</name>
</gene>
<accession>A0A918B8H0</accession>
<evidence type="ECO:0000256" key="1">
    <source>
        <dbReference type="SAM" id="MobiDB-lite"/>
    </source>
</evidence>
<feature type="region of interest" description="Disordered" evidence="1">
    <location>
        <begin position="1"/>
        <end position="28"/>
    </location>
</feature>
<dbReference type="RefSeq" id="WP_229820756.1">
    <property type="nucleotide sequence ID" value="NZ_BMQK01000001.1"/>
</dbReference>
<proteinExistence type="predicted"/>
<evidence type="ECO:0000313" key="4">
    <source>
        <dbReference type="Proteomes" id="UP000620156"/>
    </source>
</evidence>
<keyword evidence="4" id="KW-1185">Reference proteome</keyword>
<keyword evidence="2" id="KW-0472">Membrane</keyword>
<reference evidence="3" key="2">
    <citation type="submission" date="2020-09" db="EMBL/GenBank/DDBJ databases">
        <authorList>
            <person name="Sun Q."/>
            <person name="Ohkuma M."/>
        </authorList>
    </citation>
    <scope>NUCLEOTIDE SEQUENCE</scope>
    <source>
        <strain evidence="3">JCM 3131</strain>
    </source>
</reference>
<evidence type="ECO:0000256" key="2">
    <source>
        <dbReference type="SAM" id="Phobius"/>
    </source>
</evidence>
<evidence type="ECO:0000313" key="3">
    <source>
        <dbReference type="EMBL" id="GGQ37898.1"/>
    </source>
</evidence>
<protein>
    <submittedName>
        <fullName evidence="3">Uncharacterized protein</fullName>
    </submittedName>
</protein>
<dbReference type="EMBL" id="BMQK01000001">
    <property type="protein sequence ID" value="GGQ37898.1"/>
    <property type="molecule type" value="Genomic_DNA"/>
</dbReference>
<keyword evidence="2" id="KW-1133">Transmembrane helix</keyword>
<sequence>MSDQDPGRALPESPPDPPGTTAETAHRLGRSVRTSGRLLRWSLAGGMTTAAVDVVLAPGFRAWPVLWPLPWYLTCVCAVTWAVLRAREKAALRESAAEEQWHGQEWDRAA</sequence>
<keyword evidence="2" id="KW-0812">Transmembrane</keyword>
<feature type="transmembrane region" description="Helical" evidence="2">
    <location>
        <begin position="65"/>
        <end position="84"/>
    </location>
</feature>
<comment type="caution">
    <text evidence="3">The sequence shown here is derived from an EMBL/GenBank/DDBJ whole genome shotgun (WGS) entry which is preliminary data.</text>
</comment>
<name>A0A918B8H0_9ACTN</name>